<name>A0A7J0E6N6_9ERIC</name>
<comment type="caution">
    <text evidence="1">The sequence shown here is derived from an EMBL/GenBank/DDBJ whole genome shotgun (WGS) entry which is preliminary data.</text>
</comment>
<keyword evidence="2" id="KW-1185">Reference proteome</keyword>
<organism evidence="1 2">
    <name type="scientific">Actinidia rufa</name>
    <dbReference type="NCBI Taxonomy" id="165716"/>
    <lineage>
        <taxon>Eukaryota</taxon>
        <taxon>Viridiplantae</taxon>
        <taxon>Streptophyta</taxon>
        <taxon>Embryophyta</taxon>
        <taxon>Tracheophyta</taxon>
        <taxon>Spermatophyta</taxon>
        <taxon>Magnoliopsida</taxon>
        <taxon>eudicotyledons</taxon>
        <taxon>Gunneridae</taxon>
        <taxon>Pentapetalae</taxon>
        <taxon>asterids</taxon>
        <taxon>Ericales</taxon>
        <taxon>Actinidiaceae</taxon>
        <taxon>Actinidia</taxon>
    </lineage>
</organism>
<dbReference type="EMBL" id="BJWL01000002">
    <property type="protein sequence ID" value="GFY82098.1"/>
    <property type="molecule type" value="Genomic_DNA"/>
</dbReference>
<evidence type="ECO:0000313" key="2">
    <source>
        <dbReference type="Proteomes" id="UP000585474"/>
    </source>
</evidence>
<gene>
    <name evidence="1" type="ORF">Acr_02g0003380</name>
</gene>
<dbReference type="Proteomes" id="UP000585474">
    <property type="component" value="Unassembled WGS sequence"/>
</dbReference>
<accession>A0A7J0E6N6</accession>
<reference evidence="1 2" key="1">
    <citation type="submission" date="2019-07" db="EMBL/GenBank/DDBJ databases">
        <title>De Novo Assembly of kiwifruit Actinidia rufa.</title>
        <authorList>
            <person name="Sugita-Konishi S."/>
            <person name="Sato K."/>
            <person name="Mori E."/>
            <person name="Abe Y."/>
            <person name="Kisaki G."/>
            <person name="Hamano K."/>
            <person name="Suezawa K."/>
            <person name="Otani M."/>
            <person name="Fukuda T."/>
            <person name="Manabe T."/>
            <person name="Gomi K."/>
            <person name="Tabuchi M."/>
            <person name="Akimitsu K."/>
            <person name="Kataoka I."/>
        </authorList>
    </citation>
    <scope>NUCLEOTIDE SEQUENCE [LARGE SCALE GENOMIC DNA]</scope>
    <source>
        <strain evidence="2">cv. Fuchu</strain>
    </source>
</reference>
<sequence length="312" mass="32440">MRKTHTICLIAMSRDFFESDLPKPELSGDEDFPDKLLRGESLSSCFGGTSFRIFITLSTILVPIKTGLTLSLALACIRLSAGTELPLLEIMPLGGRPREGEHDCRLTLPLETGSTEEERALGAPGLPLVAEIGLSGRVVLKFGGTSREKPGISEGFHDLGFTVGELVRGGTGFLAVVGPGLVTAEEGDLMGGADVFVTVDSAAGRRVGVDALDVVLDAGNVGLDVGVEDLAVVLDRGVEDLAGTVGLFEGNVAREVGVEDLEGLDTVFKAGLDVVRVDLDAVVRVGLDVDVNVGRPVGVAGLEPGPPDDEGL</sequence>
<dbReference type="OrthoDB" id="1545244at2759"/>
<dbReference type="AlphaFoldDB" id="A0A7J0E6N6"/>
<proteinExistence type="predicted"/>
<evidence type="ECO:0000313" key="1">
    <source>
        <dbReference type="EMBL" id="GFY82098.1"/>
    </source>
</evidence>
<protein>
    <submittedName>
        <fullName evidence="1">Uncharacterized protein</fullName>
    </submittedName>
</protein>